<keyword evidence="1" id="KW-0472">Membrane</keyword>
<dbReference type="AlphaFoldDB" id="A0A9D1SXS8"/>
<proteinExistence type="predicted"/>
<evidence type="ECO:0000313" key="3">
    <source>
        <dbReference type="Proteomes" id="UP000886891"/>
    </source>
</evidence>
<keyword evidence="1" id="KW-1133">Transmembrane helix</keyword>
<gene>
    <name evidence="2" type="ORF">IAB14_06055</name>
</gene>
<evidence type="ECO:0000313" key="2">
    <source>
        <dbReference type="EMBL" id="HIV00655.1"/>
    </source>
</evidence>
<keyword evidence="1" id="KW-0812">Transmembrane</keyword>
<evidence type="ECO:0000256" key="1">
    <source>
        <dbReference type="SAM" id="Phobius"/>
    </source>
</evidence>
<reference evidence="2" key="2">
    <citation type="journal article" date="2021" name="PeerJ">
        <title>Extensive microbial diversity within the chicken gut microbiome revealed by metagenomics and culture.</title>
        <authorList>
            <person name="Gilroy R."/>
            <person name="Ravi A."/>
            <person name="Getino M."/>
            <person name="Pursley I."/>
            <person name="Horton D.L."/>
            <person name="Alikhan N.F."/>
            <person name="Baker D."/>
            <person name="Gharbi K."/>
            <person name="Hall N."/>
            <person name="Watson M."/>
            <person name="Adriaenssens E.M."/>
            <person name="Foster-Nyarko E."/>
            <person name="Jarju S."/>
            <person name="Secka A."/>
            <person name="Antonio M."/>
            <person name="Oren A."/>
            <person name="Chaudhuri R.R."/>
            <person name="La Ragione R."/>
            <person name="Hildebrand F."/>
            <person name="Pallen M.J."/>
        </authorList>
    </citation>
    <scope>NUCLEOTIDE SEQUENCE</scope>
    <source>
        <strain evidence="2">23406</strain>
    </source>
</reference>
<organism evidence="2 3">
    <name type="scientific">Candidatus Stercoripulliclostridium merdipullorum</name>
    <dbReference type="NCBI Taxonomy" id="2840952"/>
    <lineage>
        <taxon>Bacteria</taxon>
        <taxon>Bacillati</taxon>
        <taxon>Bacillota</taxon>
        <taxon>Clostridia</taxon>
        <taxon>Eubacteriales</taxon>
        <taxon>Candidatus Stercoripulliclostridium</taxon>
    </lineage>
</organism>
<accession>A0A9D1SXS8</accession>
<reference evidence="2" key="1">
    <citation type="submission" date="2020-10" db="EMBL/GenBank/DDBJ databases">
        <authorList>
            <person name="Gilroy R."/>
        </authorList>
    </citation>
    <scope>NUCLEOTIDE SEQUENCE</scope>
    <source>
        <strain evidence="2">23406</strain>
    </source>
</reference>
<protein>
    <submittedName>
        <fullName evidence="2">Uncharacterized protein</fullName>
    </submittedName>
</protein>
<dbReference type="Proteomes" id="UP000886891">
    <property type="component" value="Unassembled WGS sequence"/>
</dbReference>
<feature type="transmembrane region" description="Helical" evidence="1">
    <location>
        <begin position="6"/>
        <end position="26"/>
    </location>
</feature>
<name>A0A9D1SXS8_9FIRM</name>
<comment type="caution">
    <text evidence="2">The sequence shown here is derived from an EMBL/GenBank/DDBJ whole genome shotgun (WGS) entry which is preliminary data.</text>
</comment>
<feature type="transmembrane region" description="Helical" evidence="1">
    <location>
        <begin position="33"/>
        <end position="54"/>
    </location>
</feature>
<sequence>MVQGIMELLFDAAYLITAMTIGILLVRKGGTRFFRMFGIMAIVLASGDAVNYTFKCNTLRTKKEVHMNLLYN</sequence>
<dbReference type="EMBL" id="DVOH01000047">
    <property type="protein sequence ID" value="HIV00655.1"/>
    <property type="molecule type" value="Genomic_DNA"/>
</dbReference>